<dbReference type="Gene3D" id="1.25.40.10">
    <property type="entry name" value="Tetratricopeptide repeat domain"/>
    <property type="match status" value="2"/>
</dbReference>
<dbReference type="EMBL" id="CP094970">
    <property type="protein sequence ID" value="UYM04686.1"/>
    <property type="molecule type" value="Genomic_DNA"/>
</dbReference>
<dbReference type="InterPro" id="IPR058852">
    <property type="entry name" value="HTH_77"/>
</dbReference>
<dbReference type="Pfam" id="PF25872">
    <property type="entry name" value="HTH_77"/>
    <property type="match status" value="1"/>
</dbReference>
<dbReference type="SMART" id="SM00862">
    <property type="entry name" value="Trans_reg_C"/>
    <property type="match status" value="1"/>
</dbReference>
<dbReference type="PANTHER" id="PTHR47691">
    <property type="entry name" value="REGULATOR-RELATED"/>
    <property type="match status" value="1"/>
</dbReference>
<dbReference type="InterPro" id="IPR003593">
    <property type="entry name" value="AAA+_ATPase"/>
</dbReference>
<dbReference type="InterPro" id="IPR001867">
    <property type="entry name" value="OmpR/PhoB-type_DNA-bd"/>
</dbReference>
<dbReference type="GO" id="GO:0000160">
    <property type="term" value="P:phosphorelay signal transduction system"/>
    <property type="evidence" value="ECO:0007669"/>
    <property type="project" value="InterPro"/>
</dbReference>
<dbReference type="Proteomes" id="UP001164390">
    <property type="component" value="Chromosome"/>
</dbReference>
<evidence type="ECO:0000313" key="7">
    <source>
        <dbReference type="Proteomes" id="UP001164390"/>
    </source>
</evidence>
<dbReference type="InterPro" id="IPR049945">
    <property type="entry name" value="AAA_22"/>
</dbReference>
<dbReference type="SUPFAM" id="SSF48452">
    <property type="entry name" value="TPR-like"/>
    <property type="match status" value="2"/>
</dbReference>
<dbReference type="SMART" id="SM01043">
    <property type="entry name" value="BTAD"/>
    <property type="match status" value="1"/>
</dbReference>
<proteinExistence type="inferred from homology"/>
<dbReference type="KEGG" id="sgrg:L0C25_19440"/>
<evidence type="ECO:0000256" key="2">
    <source>
        <dbReference type="ARBA" id="ARBA00023125"/>
    </source>
</evidence>
<evidence type="ECO:0000259" key="3">
    <source>
        <dbReference type="SMART" id="SM00382"/>
    </source>
</evidence>
<feature type="domain" description="AAA+ ATPase" evidence="3">
    <location>
        <begin position="247"/>
        <end position="387"/>
    </location>
</feature>
<evidence type="ECO:0000256" key="1">
    <source>
        <dbReference type="ARBA" id="ARBA00005820"/>
    </source>
</evidence>
<evidence type="ECO:0000259" key="4">
    <source>
        <dbReference type="SMART" id="SM00862"/>
    </source>
</evidence>
<feature type="domain" description="OmpR/PhoB-type" evidence="4">
    <location>
        <begin position="15"/>
        <end position="85"/>
    </location>
</feature>
<dbReference type="Pfam" id="PF13401">
    <property type="entry name" value="AAA_22"/>
    <property type="match status" value="1"/>
</dbReference>
<keyword evidence="2" id="KW-0238">DNA-binding</keyword>
<accession>A0AA46TGH3</accession>
<dbReference type="InterPro" id="IPR011990">
    <property type="entry name" value="TPR-like_helical_dom_sf"/>
</dbReference>
<dbReference type="GO" id="GO:0043531">
    <property type="term" value="F:ADP binding"/>
    <property type="evidence" value="ECO:0007669"/>
    <property type="project" value="InterPro"/>
</dbReference>
<dbReference type="SUPFAM" id="SSF52540">
    <property type="entry name" value="P-loop containing nucleoside triphosphate hydrolases"/>
    <property type="match status" value="1"/>
</dbReference>
<gene>
    <name evidence="6" type="ORF">L0C25_19440</name>
</gene>
<dbReference type="Gene3D" id="3.40.50.300">
    <property type="entry name" value="P-loop containing nucleotide triphosphate hydrolases"/>
    <property type="match status" value="1"/>
</dbReference>
<dbReference type="GO" id="GO:0003677">
    <property type="term" value="F:DNA binding"/>
    <property type="evidence" value="ECO:0007669"/>
    <property type="project" value="UniProtKB-KW"/>
</dbReference>
<dbReference type="RefSeq" id="WP_271633444.1">
    <property type="nucleotide sequence ID" value="NZ_CP094970.1"/>
</dbReference>
<comment type="similarity">
    <text evidence="1">Belongs to the AfsR/DnrI/RedD regulatory family.</text>
</comment>
<reference evidence="6" key="1">
    <citation type="submission" date="2022-01" db="EMBL/GenBank/DDBJ databases">
        <title>Nocardioidaceae gen. sp. A5X3R13.</title>
        <authorList>
            <person name="Lopez Marin M.A."/>
            <person name="Uhlik O."/>
        </authorList>
    </citation>
    <scope>NUCLEOTIDE SEQUENCE</scope>
    <source>
        <strain evidence="6">A5X3R13</strain>
    </source>
</reference>
<dbReference type="PRINTS" id="PR00364">
    <property type="entry name" value="DISEASERSIST"/>
</dbReference>
<dbReference type="SMART" id="SM00028">
    <property type="entry name" value="TPR"/>
    <property type="match status" value="4"/>
</dbReference>
<dbReference type="GO" id="GO:0006355">
    <property type="term" value="P:regulation of DNA-templated transcription"/>
    <property type="evidence" value="ECO:0007669"/>
    <property type="project" value="InterPro"/>
</dbReference>
<dbReference type="AlphaFoldDB" id="A0AA46TGH3"/>
<dbReference type="InterPro" id="IPR036388">
    <property type="entry name" value="WH-like_DNA-bd_sf"/>
</dbReference>
<dbReference type="PANTHER" id="PTHR47691:SF3">
    <property type="entry name" value="HTH-TYPE TRANSCRIPTIONAL REGULATOR RV0890C-RELATED"/>
    <property type="match status" value="1"/>
</dbReference>
<evidence type="ECO:0000259" key="5">
    <source>
        <dbReference type="SMART" id="SM01043"/>
    </source>
</evidence>
<feature type="domain" description="Bacterial transcriptional activator" evidence="5">
    <location>
        <begin position="92"/>
        <end position="214"/>
    </location>
</feature>
<dbReference type="Gene3D" id="1.10.10.10">
    <property type="entry name" value="Winged helix-like DNA-binding domain superfamily/Winged helix DNA-binding domain"/>
    <property type="match status" value="1"/>
</dbReference>
<protein>
    <submittedName>
        <fullName evidence="6">NB-ARC domain-containing protein</fullName>
    </submittedName>
</protein>
<dbReference type="InterPro" id="IPR005158">
    <property type="entry name" value="BTAD"/>
</dbReference>
<organism evidence="6 7">
    <name type="scientific">Solicola gregarius</name>
    <dbReference type="NCBI Taxonomy" id="2908642"/>
    <lineage>
        <taxon>Bacteria</taxon>
        <taxon>Bacillati</taxon>
        <taxon>Actinomycetota</taxon>
        <taxon>Actinomycetes</taxon>
        <taxon>Propionibacteriales</taxon>
        <taxon>Nocardioidaceae</taxon>
        <taxon>Solicola</taxon>
    </lineage>
</organism>
<dbReference type="Pfam" id="PF03704">
    <property type="entry name" value="BTAD"/>
    <property type="match status" value="1"/>
</dbReference>
<dbReference type="InterPro" id="IPR019734">
    <property type="entry name" value="TPR_rpt"/>
</dbReference>
<dbReference type="SMART" id="SM00382">
    <property type="entry name" value="AAA"/>
    <property type="match status" value="1"/>
</dbReference>
<name>A0AA46TGH3_9ACTN</name>
<keyword evidence="7" id="KW-1185">Reference proteome</keyword>
<evidence type="ECO:0000313" key="6">
    <source>
        <dbReference type="EMBL" id="UYM04686.1"/>
    </source>
</evidence>
<dbReference type="InterPro" id="IPR027417">
    <property type="entry name" value="P-loop_NTPase"/>
</dbReference>
<sequence>MPFALTLIDDIRWRGDPVVGERPRALIGALVDAGPAGRSSDALIDDVWGDEPPANPTKALQVQVSRVRSATDHRLIERSATGYRLGLARDEVDVLTHADLRAAARAAYESGQLDKALVTAQRALEIGPADDLRTLVALARSRGGDHAAALPVLEELAAANPADEDVLACLLHSEAAVRGPAAALERYEQYRAALADRLGTDPGPAIQDVYRELLAADRPVRDGVLYDGTTLLGRDGDIRALRALIASSRVVSIVGAGGLGKTRLAHVLGRDAEQPVVHFVELVGVTAPEDVVGEVGSVLGVRDSVIARQSLTPEQRADVRSRIAQHLAAAPSLLILDNCEHLVDAVADLVAFLVAATRNVHVVTTTRAPLNIAAERVYALSELQRGDASELFRERAVAARPNVVLDAETVTEIVIRLDGLPLAIELAAAKVRVMSVEDIARRLENRFALLRGGDRTAPDRHQTLLAVIDWSWNLLDEPERRALRWLSLFHDGFTYEAAEAVLGPAAMDSVESLVEQSLLSVHDSGHSVRYRMLETVREFGRMQLIDAGEDAEASRAQRAWMRAYADRYFDLLWGSEQVAAMDALRAEEGNLADLLRQALAEPDPETVVVLFSTAASFWSIVGEHGRIIALLEALEEALDDWTPPDELVDQARVALSVALTNAAIAVPSAHKIARDLLARLGSDSERPAVRAICKVTLAFDPADPDETVKRMEELSESPEGFVAMQALQYHSHFLENDGHAVESVAAAKRALALWRPDDGPWIGAILRTFLAQMLSQLGEYDAAAEYARAAIPVLDRLESIDDAIQSRAVLACQAMLQGRLDDAEQLFVEIEELDEHRPGFGSGAILAMGRAELLLLRGDIEDGLAAYNAGIERVQAVRLPILGEEFEGLEPWILAAEASALAAYALHGTGDDGRDLWRRMLAKAGRAARPSRRHLDYPVLGVVFFGLGMWALHRKALPPQDAVRLCVLAERFGYSRRVPTLSWDNAVAAAERFAPGMLDELADEYGDRRGRELLTDARDLITRLTPEPR</sequence>